<feature type="domain" description="Cyclin-D1-binding protein 1-like C-terminal" evidence="8">
    <location>
        <begin position="213"/>
        <end position="327"/>
    </location>
</feature>
<name>A0ABR4NYY7_9SACH</name>
<dbReference type="Gene3D" id="1.20.1410.10">
    <property type="entry name" value="I/LWEQ domain"/>
    <property type="match status" value="1"/>
</dbReference>
<keyword evidence="10" id="KW-1185">Reference proteome</keyword>
<dbReference type="Gene3D" id="1.20.1420.10">
    <property type="entry name" value="Talin, central domain"/>
    <property type="match status" value="1"/>
</dbReference>
<evidence type="ECO:0000256" key="4">
    <source>
        <dbReference type="ARBA" id="ARBA00022490"/>
    </source>
</evidence>
<comment type="similarity">
    <text evidence="3">Belongs to the CCNDBP1 family.</text>
</comment>
<dbReference type="InterPro" id="IPR026907">
    <property type="entry name" value="GCIP-like"/>
</dbReference>
<accession>A0ABR4NYY7</accession>
<evidence type="ECO:0000313" key="10">
    <source>
        <dbReference type="Proteomes" id="UP001623330"/>
    </source>
</evidence>
<evidence type="ECO:0000259" key="7">
    <source>
        <dbReference type="Pfam" id="PF13324"/>
    </source>
</evidence>
<keyword evidence="6" id="KW-0131">Cell cycle</keyword>
<dbReference type="PANTHER" id="PTHR15492">
    <property type="entry name" value="CYCLIN D1-BINDING PROTEIN 1"/>
    <property type="match status" value="1"/>
</dbReference>
<reference evidence="9 10" key="1">
    <citation type="submission" date="2024-05" db="EMBL/GenBank/DDBJ databases">
        <title>Long read based assembly of the Candida bracarensis genome reveals expanded adhesin content.</title>
        <authorList>
            <person name="Marcet-Houben M."/>
            <person name="Ksiezopolska E."/>
            <person name="Gabaldon T."/>
        </authorList>
    </citation>
    <scope>NUCLEOTIDE SEQUENCE [LARGE SCALE GENOMIC DNA]</scope>
    <source>
        <strain evidence="9 10">CBM6</strain>
    </source>
</reference>
<dbReference type="InterPro" id="IPR049317">
    <property type="entry name" value="GCIP-like_N"/>
</dbReference>
<evidence type="ECO:0000256" key="2">
    <source>
        <dbReference type="ARBA" id="ARBA00004496"/>
    </source>
</evidence>
<comment type="caution">
    <text evidence="9">The sequence shown here is derived from an EMBL/GenBank/DDBJ whole genome shotgun (WGS) entry which is preliminary data.</text>
</comment>
<dbReference type="PANTHER" id="PTHR15492:SF1">
    <property type="entry name" value="CYCLIN-D1-BINDING PROTEIN 1"/>
    <property type="match status" value="1"/>
</dbReference>
<protein>
    <submittedName>
        <fullName evidence="9">Uncharacterized protein</fullName>
    </submittedName>
</protein>
<feature type="domain" description="Cyclin-D1-binding protein 1-like N-terminal" evidence="7">
    <location>
        <begin position="52"/>
        <end position="199"/>
    </location>
</feature>
<dbReference type="EMBL" id="JBEVYD010000003">
    <property type="protein sequence ID" value="KAL3234387.1"/>
    <property type="molecule type" value="Genomic_DNA"/>
</dbReference>
<keyword evidence="5" id="KW-0539">Nucleus</keyword>
<sequence>MSGTEENITYESLLELTGSIKDQFIGPYKNNQEALRSIKSQTKLQESDPLTEVGKLAKILKAYSTKLGIICDPKKLHDNYDAAFKELRNYSDSLFYLLSLLPLFIKEEGEEYAEFLVDNILTQVSSLLNGTEVLCDEIENKGNENKENRLMSIGMIWAACDAMEAIVKGGNVGILTKKISLSCGLVDDVLNDINEWLEDPQLDDMTLMENDTDSLEELQEGIDKLSFGEEEERAIERIKDFLTEWQTKIKMIKLLLTSFSKSISMKSNTPIKHVGAKLDQLNKLHQIVVQNLDELISDVFMSGATFEVEEMEESITDLNATLKSMVKIIKEISKQDPKKSKWIDVWQNKFFEEN</sequence>
<dbReference type="InterPro" id="IPR049318">
    <property type="entry name" value="GCIP_C"/>
</dbReference>
<proteinExistence type="inferred from homology"/>
<evidence type="ECO:0000256" key="5">
    <source>
        <dbReference type="ARBA" id="ARBA00023242"/>
    </source>
</evidence>
<comment type="subcellular location">
    <subcellularLocation>
        <location evidence="2">Cytoplasm</location>
    </subcellularLocation>
    <subcellularLocation>
        <location evidence="1">Nucleus</location>
    </subcellularLocation>
</comment>
<dbReference type="Proteomes" id="UP001623330">
    <property type="component" value="Unassembled WGS sequence"/>
</dbReference>
<organism evidence="9 10">
    <name type="scientific">Nakaseomyces bracarensis</name>
    <dbReference type="NCBI Taxonomy" id="273131"/>
    <lineage>
        <taxon>Eukaryota</taxon>
        <taxon>Fungi</taxon>
        <taxon>Dikarya</taxon>
        <taxon>Ascomycota</taxon>
        <taxon>Saccharomycotina</taxon>
        <taxon>Saccharomycetes</taxon>
        <taxon>Saccharomycetales</taxon>
        <taxon>Saccharomycetaceae</taxon>
        <taxon>Nakaseomyces</taxon>
    </lineage>
</organism>
<evidence type="ECO:0000256" key="1">
    <source>
        <dbReference type="ARBA" id="ARBA00004123"/>
    </source>
</evidence>
<dbReference type="Pfam" id="PF20936">
    <property type="entry name" value="GCIP_C"/>
    <property type="match status" value="1"/>
</dbReference>
<keyword evidence="4" id="KW-0963">Cytoplasm</keyword>
<dbReference type="Pfam" id="PF13324">
    <property type="entry name" value="GCIP_N"/>
    <property type="match status" value="1"/>
</dbReference>
<gene>
    <name evidence="9" type="ORF">RNJ44_03149</name>
</gene>
<evidence type="ECO:0000256" key="3">
    <source>
        <dbReference type="ARBA" id="ARBA00008940"/>
    </source>
</evidence>
<evidence type="ECO:0000256" key="6">
    <source>
        <dbReference type="ARBA" id="ARBA00023306"/>
    </source>
</evidence>
<evidence type="ECO:0000313" key="9">
    <source>
        <dbReference type="EMBL" id="KAL3234387.1"/>
    </source>
</evidence>
<evidence type="ECO:0000259" key="8">
    <source>
        <dbReference type="Pfam" id="PF20936"/>
    </source>
</evidence>